<dbReference type="Pfam" id="PF12296">
    <property type="entry name" value="HsbA"/>
    <property type="match status" value="1"/>
</dbReference>
<feature type="signal peptide" evidence="1">
    <location>
        <begin position="1"/>
        <end position="20"/>
    </location>
</feature>
<comment type="caution">
    <text evidence="2">The sequence shown here is derived from an EMBL/GenBank/DDBJ whole genome shotgun (WGS) entry which is preliminary data.</text>
</comment>
<dbReference type="EMBL" id="PXOA01000336">
    <property type="protein sequence ID" value="RFU76605.1"/>
    <property type="molecule type" value="Genomic_DNA"/>
</dbReference>
<protein>
    <submittedName>
        <fullName evidence="2">Antigenic cell wall galactomanno</fullName>
    </submittedName>
</protein>
<dbReference type="PANTHER" id="PTHR38123:SF1">
    <property type="entry name" value="HYDROPHOBIC SURFACE BINDING PROTEIN"/>
    <property type="match status" value="1"/>
</dbReference>
<evidence type="ECO:0000256" key="1">
    <source>
        <dbReference type="SAM" id="SignalP"/>
    </source>
</evidence>
<dbReference type="GO" id="GO:0005576">
    <property type="term" value="C:extracellular region"/>
    <property type="evidence" value="ECO:0007669"/>
    <property type="project" value="TreeGrafter"/>
</dbReference>
<name>A0A395NKG2_TRIAR</name>
<evidence type="ECO:0000313" key="3">
    <source>
        <dbReference type="Proteomes" id="UP000266272"/>
    </source>
</evidence>
<keyword evidence="1" id="KW-0732">Signal</keyword>
<feature type="chain" id="PRO_5017185388" evidence="1">
    <location>
        <begin position="21"/>
        <end position="174"/>
    </location>
</feature>
<dbReference type="InterPro" id="IPR021054">
    <property type="entry name" value="Cell_wall_mannoprotein_1"/>
</dbReference>
<dbReference type="AlphaFoldDB" id="A0A395NKG2"/>
<organism evidence="2 3">
    <name type="scientific">Trichoderma arundinaceum</name>
    <dbReference type="NCBI Taxonomy" id="490622"/>
    <lineage>
        <taxon>Eukaryota</taxon>
        <taxon>Fungi</taxon>
        <taxon>Dikarya</taxon>
        <taxon>Ascomycota</taxon>
        <taxon>Pezizomycotina</taxon>
        <taxon>Sordariomycetes</taxon>
        <taxon>Hypocreomycetidae</taxon>
        <taxon>Hypocreales</taxon>
        <taxon>Hypocreaceae</taxon>
        <taxon>Trichoderma</taxon>
    </lineage>
</organism>
<dbReference type="Gene3D" id="1.20.1280.140">
    <property type="match status" value="1"/>
</dbReference>
<dbReference type="PANTHER" id="PTHR38123">
    <property type="entry name" value="CELL WALL SERINE-THREONINE-RICH GALACTOMANNOPROTEIN MP1 (AFU_ORTHOLOGUE AFUA_4G03240)"/>
    <property type="match status" value="1"/>
</dbReference>
<dbReference type="OrthoDB" id="2422134at2759"/>
<dbReference type="Proteomes" id="UP000266272">
    <property type="component" value="Unassembled WGS sequence"/>
</dbReference>
<sequence>MKFHILPLFTLLTSVLAADADPNPILTALNTITTDTVNLNNTVASFNGNPLTLLQITVQSAKLLADINSGTKAANAAANLTFDQTLAVASATLNLATDVNQTITSIIDAKPKFDKLIVVDPVILLNLKLERDATKEFSAAVIAKVPEALQSVAQTLTQGIDDSFAEGLAAYELF</sequence>
<reference evidence="2 3" key="1">
    <citation type="journal article" date="2018" name="PLoS Pathog.">
        <title>Evolution of structural diversity of trichothecenes, a family of toxins produced by plant pathogenic and entomopathogenic fungi.</title>
        <authorList>
            <person name="Proctor R.H."/>
            <person name="McCormick S.P."/>
            <person name="Kim H.S."/>
            <person name="Cardoza R.E."/>
            <person name="Stanley A.M."/>
            <person name="Lindo L."/>
            <person name="Kelly A."/>
            <person name="Brown D.W."/>
            <person name="Lee T."/>
            <person name="Vaughan M.M."/>
            <person name="Alexander N.J."/>
            <person name="Busman M."/>
            <person name="Gutierrez S."/>
        </authorList>
    </citation>
    <scope>NUCLEOTIDE SEQUENCE [LARGE SCALE GENOMIC DNA]</scope>
    <source>
        <strain evidence="2 3">IBT 40837</strain>
    </source>
</reference>
<keyword evidence="3" id="KW-1185">Reference proteome</keyword>
<proteinExistence type="predicted"/>
<evidence type="ECO:0000313" key="2">
    <source>
        <dbReference type="EMBL" id="RFU76605.1"/>
    </source>
</evidence>
<accession>A0A395NKG2</accession>
<gene>
    <name evidence="2" type="ORF">TARUN_5631</name>
</gene>